<comment type="subunit">
    <text evidence="2 4">Homodimer.</text>
</comment>
<dbReference type="PANTHER" id="PTHR46442:SF4">
    <property type="entry name" value="DIRIGENT PROTEIN"/>
    <property type="match status" value="1"/>
</dbReference>
<feature type="signal peptide" evidence="4">
    <location>
        <begin position="1"/>
        <end position="25"/>
    </location>
</feature>
<dbReference type="Gene3D" id="2.40.480.10">
    <property type="entry name" value="Allene oxide cyclase-like"/>
    <property type="match status" value="1"/>
</dbReference>
<keyword evidence="3 4" id="KW-0964">Secreted</keyword>
<keyword evidence="4" id="KW-0052">Apoplast</keyword>
<evidence type="ECO:0000256" key="1">
    <source>
        <dbReference type="ARBA" id="ARBA00010746"/>
    </source>
</evidence>
<name>A0ABD3D056_9LAMI</name>
<sequence>MTTSTKIVALLICLHLLLLLHAAAAASTKSRKPCKQLTFYFHDILYNGKNKNNYTAAIIGAPAWGNHTTLADYNHFGNMVAFDDPITLDNNLHSTPVGRAQGLYLYDGKNVFNAWLSFSFAINSTNPNLKGSLNFAGNDPMLNKTRDISVIGGTGDFAMARGIATMSTDAMEGDVYFRLCVQINLYECW</sequence>
<evidence type="ECO:0000256" key="4">
    <source>
        <dbReference type="RuleBase" id="RU363099"/>
    </source>
</evidence>
<evidence type="ECO:0000313" key="6">
    <source>
        <dbReference type="Proteomes" id="UP001632038"/>
    </source>
</evidence>
<reference evidence="6" key="1">
    <citation type="journal article" date="2024" name="IScience">
        <title>Strigolactones Initiate the Formation of Haustorium-like Structures in Castilleja.</title>
        <authorList>
            <person name="Buerger M."/>
            <person name="Peterson D."/>
            <person name="Chory J."/>
        </authorList>
    </citation>
    <scope>NUCLEOTIDE SEQUENCE [LARGE SCALE GENOMIC DNA]</scope>
</reference>
<comment type="subcellular location">
    <subcellularLocation>
        <location evidence="4">Secreted</location>
        <location evidence="4">Extracellular space</location>
        <location evidence="4">Apoplast</location>
    </subcellularLocation>
</comment>
<dbReference type="Proteomes" id="UP001632038">
    <property type="component" value="Unassembled WGS sequence"/>
</dbReference>
<keyword evidence="4" id="KW-0732">Signal</keyword>
<comment type="function">
    <text evidence="4">Dirigent proteins impart stereoselectivity on the phenoxy radical-coupling reaction, yielding optically active lignans from two molecules of coniferyl alcohol in the biosynthesis of lignans, flavonolignans, and alkaloids and thus plays a central role in plant secondary metabolism.</text>
</comment>
<gene>
    <name evidence="5" type="ORF">CASFOL_020193</name>
</gene>
<dbReference type="EMBL" id="JAVIJP010000027">
    <property type="protein sequence ID" value="KAL3635646.1"/>
    <property type="molecule type" value="Genomic_DNA"/>
</dbReference>
<dbReference type="PANTHER" id="PTHR46442">
    <property type="entry name" value="DIRIGENT PROTEIN"/>
    <property type="match status" value="1"/>
</dbReference>
<evidence type="ECO:0000256" key="2">
    <source>
        <dbReference type="ARBA" id="ARBA00011738"/>
    </source>
</evidence>
<dbReference type="AlphaFoldDB" id="A0ABD3D056"/>
<protein>
    <recommendedName>
        <fullName evidence="4">Dirigent protein</fullName>
    </recommendedName>
</protein>
<dbReference type="GO" id="GO:0048046">
    <property type="term" value="C:apoplast"/>
    <property type="evidence" value="ECO:0007669"/>
    <property type="project" value="UniProtKB-SubCell"/>
</dbReference>
<organism evidence="5 6">
    <name type="scientific">Castilleja foliolosa</name>
    <dbReference type="NCBI Taxonomy" id="1961234"/>
    <lineage>
        <taxon>Eukaryota</taxon>
        <taxon>Viridiplantae</taxon>
        <taxon>Streptophyta</taxon>
        <taxon>Embryophyta</taxon>
        <taxon>Tracheophyta</taxon>
        <taxon>Spermatophyta</taxon>
        <taxon>Magnoliopsida</taxon>
        <taxon>eudicotyledons</taxon>
        <taxon>Gunneridae</taxon>
        <taxon>Pentapetalae</taxon>
        <taxon>asterids</taxon>
        <taxon>lamiids</taxon>
        <taxon>Lamiales</taxon>
        <taxon>Orobanchaceae</taxon>
        <taxon>Pedicularideae</taxon>
        <taxon>Castillejinae</taxon>
        <taxon>Castilleja</taxon>
    </lineage>
</organism>
<accession>A0ABD3D056</accession>
<dbReference type="GO" id="GO:0009699">
    <property type="term" value="P:phenylpropanoid biosynthetic process"/>
    <property type="evidence" value="ECO:0007669"/>
    <property type="project" value="UniProtKB-ARBA"/>
</dbReference>
<dbReference type="Pfam" id="PF03018">
    <property type="entry name" value="Dirigent"/>
    <property type="match status" value="1"/>
</dbReference>
<comment type="caution">
    <text evidence="5">The sequence shown here is derived from an EMBL/GenBank/DDBJ whole genome shotgun (WGS) entry which is preliminary data.</text>
</comment>
<evidence type="ECO:0000313" key="5">
    <source>
        <dbReference type="EMBL" id="KAL3635646.1"/>
    </source>
</evidence>
<proteinExistence type="inferred from homology"/>
<evidence type="ECO:0000256" key="3">
    <source>
        <dbReference type="ARBA" id="ARBA00022525"/>
    </source>
</evidence>
<dbReference type="InterPro" id="IPR044859">
    <property type="entry name" value="Allene_oxi_cyc_Dirigent"/>
</dbReference>
<feature type="chain" id="PRO_5044531260" description="Dirigent protein" evidence="4">
    <location>
        <begin position="26"/>
        <end position="189"/>
    </location>
</feature>
<keyword evidence="6" id="KW-1185">Reference proteome</keyword>
<dbReference type="InterPro" id="IPR004265">
    <property type="entry name" value="Dirigent"/>
</dbReference>
<comment type="similarity">
    <text evidence="1 4">Belongs to the plant dirigent protein family.</text>
</comment>